<dbReference type="Proteomes" id="UP001054945">
    <property type="component" value="Unassembled WGS sequence"/>
</dbReference>
<sequence length="169" mass="19241">MNYIKKKKKEKERKKKEEANGLEWWGGGWVIMRNCFTFGARFTVPFQIRGIILLPSRISGNDASGIRAHDEKAKRGELVQSQQLNNIMSSICLPISQLFIWYQNSNGPAVQTSAYPRNPESEVTPPMTMLLHHPDLSASIRRAQNSARRDHFSSSRLLLSGALRYRGLI</sequence>
<dbReference type="AlphaFoldDB" id="A0AAV4TDD5"/>
<accession>A0AAV4TDD5</accession>
<evidence type="ECO:0000313" key="1">
    <source>
        <dbReference type="EMBL" id="GIY43391.1"/>
    </source>
</evidence>
<comment type="caution">
    <text evidence="1">The sequence shown here is derived from an EMBL/GenBank/DDBJ whole genome shotgun (WGS) entry which is preliminary data.</text>
</comment>
<protein>
    <submittedName>
        <fullName evidence="1">Uncharacterized protein</fullName>
    </submittedName>
</protein>
<proteinExistence type="predicted"/>
<gene>
    <name evidence="1" type="ORF">CEXT_512341</name>
</gene>
<reference evidence="1 2" key="1">
    <citation type="submission" date="2021-06" db="EMBL/GenBank/DDBJ databases">
        <title>Caerostris extrusa draft genome.</title>
        <authorList>
            <person name="Kono N."/>
            <person name="Arakawa K."/>
        </authorList>
    </citation>
    <scope>NUCLEOTIDE SEQUENCE [LARGE SCALE GENOMIC DNA]</scope>
</reference>
<dbReference type="EMBL" id="BPLR01010971">
    <property type="protein sequence ID" value="GIY43391.1"/>
    <property type="molecule type" value="Genomic_DNA"/>
</dbReference>
<name>A0AAV4TDD5_CAEEX</name>
<organism evidence="1 2">
    <name type="scientific">Caerostris extrusa</name>
    <name type="common">Bark spider</name>
    <name type="synonym">Caerostris bankana</name>
    <dbReference type="NCBI Taxonomy" id="172846"/>
    <lineage>
        <taxon>Eukaryota</taxon>
        <taxon>Metazoa</taxon>
        <taxon>Ecdysozoa</taxon>
        <taxon>Arthropoda</taxon>
        <taxon>Chelicerata</taxon>
        <taxon>Arachnida</taxon>
        <taxon>Araneae</taxon>
        <taxon>Araneomorphae</taxon>
        <taxon>Entelegynae</taxon>
        <taxon>Araneoidea</taxon>
        <taxon>Araneidae</taxon>
        <taxon>Caerostris</taxon>
    </lineage>
</organism>
<evidence type="ECO:0000313" key="2">
    <source>
        <dbReference type="Proteomes" id="UP001054945"/>
    </source>
</evidence>
<keyword evidence="2" id="KW-1185">Reference proteome</keyword>